<keyword evidence="2" id="KW-0812">Transmembrane</keyword>
<dbReference type="KEGG" id="abp:AGABI1DRAFT112630"/>
<dbReference type="AlphaFoldDB" id="K5W296"/>
<proteinExistence type="predicted"/>
<dbReference type="Proteomes" id="UP000008493">
    <property type="component" value="Unassembled WGS sequence"/>
</dbReference>
<feature type="region of interest" description="Disordered" evidence="1">
    <location>
        <begin position="321"/>
        <end position="346"/>
    </location>
</feature>
<feature type="chain" id="PRO_5003890479" description="Dickkopf N-terminal cysteine-rich domain-containing protein" evidence="3">
    <location>
        <begin position="20"/>
        <end position="346"/>
    </location>
</feature>
<keyword evidence="5" id="KW-1185">Reference proteome</keyword>
<dbReference type="EMBL" id="JH971388">
    <property type="protein sequence ID" value="EKM80919.1"/>
    <property type="molecule type" value="Genomic_DNA"/>
</dbReference>
<dbReference type="HOGENOM" id="CLU_054233_0_0_1"/>
<organism evidence="4 5">
    <name type="scientific">Agaricus bisporus var. burnettii (strain JB137-S8 / ATCC MYA-4627 / FGSC 10392)</name>
    <name type="common">White button mushroom</name>
    <dbReference type="NCBI Taxonomy" id="597362"/>
    <lineage>
        <taxon>Eukaryota</taxon>
        <taxon>Fungi</taxon>
        <taxon>Dikarya</taxon>
        <taxon>Basidiomycota</taxon>
        <taxon>Agaricomycotina</taxon>
        <taxon>Agaricomycetes</taxon>
        <taxon>Agaricomycetidae</taxon>
        <taxon>Agaricales</taxon>
        <taxon>Agaricineae</taxon>
        <taxon>Agaricaceae</taxon>
        <taxon>Agaricus</taxon>
    </lineage>
</organism>
<dbReference type="OrthoDB" id="195231at2759"/>
<keyword evidence="3" id="KW-0732">Signal</keyword>
<dbReference type="RefSeq" id="XP_007328488.1">
    <property type="nucleotide sequence ID" value="XM_007328426.1"/>
</dbReference>
<dbReference type="OMA" id="CMWANAT"/>
<evidence type="ECO:0008006" key="6">
    <source>
        <dbReference type="Google" id="ProtNLM"/>
    </source>
</evidence>
<evidence type="ECO:0000256" key="3">
    <source>
        <dbReference type="SAM" id="SignalP"/>
    </source>
</evidence>
<keyword evidence="2" id="KW-1133">Transmembrane helix</keyword>
<dbReference type="GeneID" id="18823718"/>
<evidence type="ECO:0000256" key="1">
    <source>
        <dbReference type="SAM" id="MobiDB-lite"/>
    </source>
</evidence>
<sequence length="346" mass="38520">MRSLSTTLLFLAALSSTYAGFTEQGQPCTQANNRLQIGTYQFWSECVTTNFCSDKGICEPRKCRRDDFPFGYAQDSDSIPDKCDRGQFCPDEGSECQALLPVGSPCQMNRDDQCEAPPNFKELADTSGRGLNVNGSVCLQNVCMWANATLNNPCVVDNNAFIAYEVDDEFIHIVSRGNCVAGLYCDAAQKVCLNEKALGESCTADKECQSWNCLESGVCGTPAAEPQHFGIWVYIVVALGIFGGMLGTLIGLFAFHRKRRDADREKRLQYWKEQNAFHQNLKNVREAARVSVLSMNDRSNRSTLYSREDAPMIQPTAQKASGLRNFMARDDGSDIDERKPHEGNRF</sequence>
<feature type="transmembrane region" description="Helical" evidence="2">
    <location>
        <begin position="231"/>
        <end position="255"/>
    </location>
</feature>
<feature type="compositionally biased region" description="Basic and acidic residues" evidence="1">
    <location>
        <begin position="327"/>
        <end position="346"/>
    </location>
</feature>
<evidence type="ECO:0000313" key="4">
    <source>
        <dbReference type="EMBL" id="EKM80919.1"/>
    </source>
</evidence>
<dbReference type="InParanoid" id="K5W296"/>
<gene>
    <name evidence="4" type="ORF">AGABI1DRAFT_112630</name>
</gene>
<dbReference type="STRING" id="597362.K5W296"/>
<name>K5W296_AGABU</name>
<protein>
    <recommendedName>
        <fullName evidence="6">Dickkopf N-terminal cysteine-rich domain-containing protein</fullName>
    </recommendedName>
</protein>
<accession>K5W296</accession>
<keyword evidence="2" id="KW-0472">Membrane</keyword>
<evidence type="ECO:0000256" key="2">
    <source>
        <dbReference type="SAM" id="Phobius"/>
    </source>
</evidence>
<reference evidence="5" key="1">
    <citation type="journal article" date="2012" name="Proc. Natl. Acad. Sci. U.S.A.">
        <title>Genome sequence of the button mushroom Agaricus bisporus reveals mechanisms governing adaptation to a humic-rich ecological niche.</title>
        <authorList>
            <person name="Morin E."/>
            <person name="Kohler A."/>
            <person name="Baker A.R."/>
            <person name="Foulongne-Oriol M."/>
            <person name="Lombard V."/>
            <person name="Nagy L.G."/>
            <person name="Ohm R.A."/>
            <person name="Patyshakuliyeva A."/>
            <person name="Brun A."/>
            <person name="Aerts A.L."/>
            <person name="Bailey A.M."/>
            <person name="Billette C."/>
            <person name="Coutinho P.M."/>
            <person name="Deakin G."/>
            <person name="Doddapaneni H."/>
            <person name="Floudas D."/>
            <person name="Grimwood J."/>
            <person name="Hilden K."/>
            <person name="Kuees U."/>
            <person name="LaButti K.M."/>
            <person name="Lapidus A."/>
            <person name="Lindquist E.A."/>
            <person name="Lucas S.M."/>
            <person name="Murat C."/>
            <person name="Riley R.W."/>
            <person name="Salamov A.A."/>
            <person name="Schmutz J."/>
            <person name="Subramanian V."/>
            <person name="Woesten H.A.B."/>
            <person name="Xu J."/>
            <person name="Eastwood D.C."/>
            <person name="Foster G.D."/>
            <person name="Sonnenberg A.S."/>
            <person name="Cullen D."/>
            <person name="de Vries R.P."/>
            <person name="Lundell T."/>
            <person name="Hibbett D.S."/>
            <person name="Henrissat B."/>
            <person name="Burton K.S."/>
            <person name="Kerrigan R.W."/>
            <person name="Challen M.P."/>
            <person name="Grigoriev I.V."/>
            <person name="Martin F."/>
        </authorList>
    </citation>
    <scope>NUCLEOTIDE SEQUENCE [LARGE SCALE GENOMIC DNA]</scope>
    <source>
        <strain evidence="5">JB137-S8 / ATCC MYA-4627 / FGSC 10392</strain>
    </source>
</reference>
<evidence type="ECO:0000313" key="5">
    <source>
        <dbReference type="Proteomes" id="UP000008493"/>
    </source>
</evidence>
<feature type="signal peptide" evidence="3">
    <location>
        <begin position="1"/>
        <end position="19"/>
    </location>
</feature>
<dbReference type="eggNOG" id="ENOG502S1FZ">
    <property type="taxonomic scope" value="Eukaryota"/>
</dbReference>